<feature type="region of interest" description="Disordered" evidence="1">
    <location>
        <begin position="411"/>
        <end position="442"/>
    </location>
</feature>
<dbReference type="InterPro" id="IPR044862">
    <property type="entry name" value="Pro_4_hyd_alph_FE2OG_OXY"/>
</dbReference>
<feature type="compositionally biased region" description="Polar residues" evidence="1">
    <location>
        <begin position="415"/>
        <end position="442"/>
    </location>
</feature>
<gene>
    <name evidence="3" type="ORF">HIM_07345</name>
</gene>
<evidence type="ECO:0000256" key="1">
    <source>
        <dbReference type="SAM" id="MobiDB-lite"/>
    </source>
</evidence>
<dbReference type="PANTHER" id="PTHR33099">
    <property type="entry name" value="FE2OG DIOXYGENASE DOMAIN-CONTAINING PROTEIN"/>
    <property type="match status" value="1"/>
</dbReference>
<dbReference type="OrthoDB" id="27483at2759"/>
<dbReference type="Gene3D" id="2.60.120.620">
    <property type="entry name" value="q2cbj1_9rhob like domain"/>
    <property type="match status" value="1"/>
</dbReference>
<accession>A0A0F7ZI16</accession>
<protein>
    <recommendedName>
        <fullName evidence="2">Prolyl 4-hydroxylase alpha subunit Fe(2+) 2OG dioxygenase domain-containing protein</fullName>
    </recommendedName>
</protein>
<feature type="domain" description="Prolyl 4-hydroxylase alpha subunit Fe(2+) 2OG dioxygenase" evidence="2">
    <location>
        <begin position="146"/>
        <end position="229"/>
    </location>
</feature>
<evidence type="ECO:0000313" key="3">
    <source>
        <dbReference type="EMBL" id="KJZ73341.1"/>
    </source>
</evidence>
<dbReference type="Pfam" id="PF13640">
    <property type="entry name" value="2OG-FeII_Oxy_3"/>
    <property type="match status" value="1"/>
</dbReference>
<dbReference type="EMBL" id="KQ030536">
    <property type="protein sequence ID" value="KJZ73341.1"/>
    <property type="molecule type" value="Genomic_DNA"/>
</dbReference>
<dbReference type="Proteomes" id="UP000054481">
    <property type="component" value="Unassembled WGS sequence"/>
</dbReference>
<sequence length="1013" mass="113991">MLVATRYSPMVREQYHDRYGCGLDSTEYKLDLLDALQGLDAAASFASFNRADRPPSTGLNVSGIGDIRMPLCKAQSAKLIAMARQAAYGKGSDTIVDTSARNTWELDASQFSFENQAWPAYLKGICVRVAQDLGITAPIKAKMYKMLIYEKGAMFKPHTDTEKIPGMFGTLVVCLPSSHTGGDVVVKHCGEKKVFRTQDYDQSYVCWYSDVSHEMLPVLSGIRWVLTYNLAVDPQNVRPTAGLQDADTKDLRDSLRMWLREPCASRQGTCPYFYYVLDHDHREANISLANLKTNDLMRVKALQDLTAKMPFQLFLALLEKEELGSTFHDYDCSSFQHLPYDYWYGDDGDDMGGNAGFHEPEEVHEFAYRVKNLVDLDGRLVSERLELKEEHILQDDCFDNVNAEEDYEGYMGIPVSSSPASPRQSQYPRDSPFSTASKDTNSLSRAGTVGNSLLPNNIVIVPSDSVLFFWNSGRPGLEQLSRTETSPRQVEYLARASLKPRKSSAMFSSLEKLCRSHWSYEDRIGANPFGRPREPIPGNTMFRILRAALQRDSNEFFTLAAARHEGLLPASFFTQLREWLKIGPGGIDGEFERCRKGISAAVSVYPSFGGQFAAISALDPLQGGESDETDDASGLREWTRRSLRSYVEGMTSKEAGFEDGPAAVDVCLYFDEPISFLVNTVLPVICSFDEAEAFLCGFLDRLLHHRDEGKLAPEPLMRVYHCAAKSLLKKADFAKAYTVETLKKEAQAAKSRLVYVRPKIAKQQVKCMSHSMLVKLYAGMSDSSKPEDDILSPLVAKLIQQAPEFPVPEFRHLWMPFLWALIPVLEERNTPLDSAPVQELYVTIFTEYINRKVGHKPVRGGSLVRPSVACFDYMDCADCATLNHFLVDGSQRVGRFPLNKDRRMHLHQMLDAARIDCSHATERVGRPQTLVVTKTDRYFDEKYWKWETRRFTAAKEISKFNASHLVKLLGPAHSCLQVVRLQPPGDSARQLARTGTKRKQSVTEIDIIDLTRD</sequence>
<keyword evidence="4" id="KW-1185">Reference proteome</keyword>
<evidence type="ECO:0000259" key="2">
    <source>
        <dbReference type="Pfam" id="PF13640"/>
    </source>
</evidence>
<organism evidence="3 4">
    <name type="scientific">Hirsutella minnesotensis 3608</name>
    <dbReference type="NCBI Taxonomy" id="1043627"/>
    <lineage>
        <taxon>Eukaryota</taxon>
        <taxon>Fungi</taxon>
        <taxon>Dikarya</taxon>
        <taxon>Ascomycota</taxon>
        <taxon>Pezizomycotina</taxon>
        <taxon>Sordariomycetes</taxon>
        <taxon>Hypocreomycetidae</taxon>
        <taxon>Hypocreales</taxon>
        <taxon>Ophiocordycipitaceae</taxon>
        <taxon>Hirsutella</taxon>
    </lineage>
</organism>
<proteinExistence type="predicted"/>
<evidence type="ECO:0000313" key="4">
    <source>
        <dbReference type="Proteomes" id="UP000054481"/>
    </source>
</evidence>
<name>A0A0F7ZI16_9HYPO</name>
<dbReference type="AlphaFoldDB" id="A0A0F7ZI16"/>
<reference evidence="3 4" key="1">
    <citation type="journal article" date="2014" name="Genome Biol. Evol.">
        <title>Comparative genomics and transcriptomics analyses reveal divergent lifestyle features of nematode endoparasitic fungus Hirsutella minnesotensis.</title>
        <authorList>
            <person name="Lai Y."/>
            <person name="Liu K."/>
            <person name="Zhang X."/>
            <person name="Zhang X."/>
            <person name="Li K."/>
            <person name="Wang N."/>
            <person name="Shu C."/>
            <person name="Wu Y."/>
            <person name="Wang C."/>
            <person name="Bushley K.E."/>
            <person name="Xiang M."/>
            <person name="Liu X."/>
        </authorList>
    </citation>
    <scope>NUCLEOTIDE SEQUENCE [LARGE SCALE GENOMIC DNA]</scope>
    <source>
        <strain evidence="3 4">3608</strain>
    </source>
</reference>
<dbReference type="PANTHER" id="PTHR33099:SF7">
    <property type="entry name" value="MYND-TYPE DOMAIN-CONTAINING PROTEIN"/>
    <property type="match status" value="1"/>
</dbReference>